<gene>
    <name evidence="1" type="ORF">ACJMK2_001057</name>
</gene>
<dbReference type="AlphaFoldDB" id="A0ABD3XTC7"/>
<feature type="non-terminal residue" evidence="1">
    <location>
        <position position="110"/>
    </location>
</feature>
<sequence>SKTKETSEHLIFCDGCIFDLDLFHRLTLYSMNHIVFARITKLVIDEVKTPDARLCKRVRKFITLNLSKITSCLGQNLRYEIRTQCPTSGRNRYDSMAGVSLQFDMSFADE</sequence>
<accession>A0ABD3XTC7</accession>
<protein>
    <submittedName>
        <fullName evidence="1">Uncharacterized protein</fullName>
    </submittedName>
</protein>
<name>A0ABD3XTC7_SINWO</name>
<dbReference type="Proteomes" id="UP001634394">
    <property type="component" value="Unassembled WGS sequence"/>
</dbReference>
<proteinExistence type="predicted"/>
<feature type="non-terminal residue" evidence="1">
    <location>
        <position position="1"/>
    </location>
</feature>
<comment type="caution">
    <text evidence="1">The sequence shown here is derived from an EMBL/GenBank/DDBJ whole genome shotgun (WGS) entry which is preliminary data.</text>
</comment>
<reference evidence="1 2" key="1">
    <citation type="submission" date="2024-11" db="EMBL/GenBank/DDBJ databases">
        <title>Chromosome-level genome assembly of the freshwater bivalve Anodonta woodiana.</title>
        <authorList>
            <person name="Chen X."/>
        </authorList>
    </citation>
    <scope>NUCLEOTIDE SEQUENCE [LARGE SCALE GENOMIC DNA]</scope>
    <source>
        <strain evidence="1">MN2024</strain>
        <tissue evidence="1">Gills</tissue>
    </source>
</reference>
<keyword evidence="2" id="KW-1185">Reference proteome</keyword>
<dbReference type="EMBL" id="JBJQND010000001">
    <property type="protein sequence ID" value="KAL3888693.1"/>
    <property type="molecule type" value="Genomic_DNA"/>
</dbReference>
<evidence type="ECO:0000313" key="1">
    <source>
        <dbReference type="EMBL" id="KAL3888693.1"/>
    </source>
</evidence>
<organism evidence="1 2">
    <name type="scientific">Sinanodonta woodiana</name>
    <name type="common">Chinese pond mussel</name>
    <name type="synonym">Anodonta woodiana</name>
    <dbReference type="NCBI Taxonomy" id="1069815"/>
    <lineage>
        <taxon>Eukaryota</taxon>
        <taxon>Metazoa</taxon>
        <taxon>Spiralia</taxon>
        <taxon>Lophotrochozoa</taxon>
        <taxon>Mollusca</taxon>
        <taxon>Bivalvia</taxon>
        <taxon>Autobranchia</taxon>
        <taxon>Heteroconchia</taxon>
        <taxon>Palaeoheterodonta</taxon>
        <taxon>Unionida</taxon>
        <taxon>Unionoidea</taxon>
        <taxon>Unionidae</taxon>
        <taxon>Unioninae</taxon>
        <taxon>Sinanodonta</taxon>
    </lineage>
</organism>
<evidence type="ECO:0000313" key="2">
    <source>
        <dbReference type="Proteomes" id="UP001634394"/>
    </source>
</evidence>